<organism evidence="2 3">
    <name type="scientific">Tardiphaga robiniae</name>
    <dbReference type="NCBI Taxonomy" id="943830"/>
    <lineage>
        <taxon>Bacteria</taxon>
        <taxon>Pseudomonadati</taxon>
        <taxon>Pseudomonadota</taxon>
        <taxon>Alphaproteobacteria</taxon>
        <taxon>Hyphomicrobiales</taxon>
        <taxon>Nitrobacteraceae</taxon>
        <taxon>Tardiphaga</taxon>
    </lineage>
</organism>
<dbReference type="Proteomes" id="UP000076574">
    <property type="component" value="Unassembled WGS sequence"/>
</dbReference>
<keyword evidence="3" id="KW-1185">Reference proteome</keyword>
<name>A0A163XU15_9BRAD</name>
<feature type="region of interest" description="Disordered" evidence="1">
    <location>
        <begin position="1"/>
        <end position="52"/>
    </location>
</feature>
<feature type="compositionally biased region" description="Low complexity" evidence="1">
    <location>
        <begin position="185"/>
        <end position="202"/>
    </location>
</feature>
<evidence type="ECO:0000313" key="3">
    <source>
        <dbReference type="Proteomes" id="UP000076574"/>
    </source>
</evidence>
<proteinExistence type="predicted"/>
<feature type="region of interest" description="Disordered" evidence="1">
    <location>
        <begin position="119"/>
        <end position="202"/>
    </location>
</feature>
<feature type="compositionally biased region" description="Polar residues" evidence="1">
    <location>
        <begin position="140"/>
        <end position="167"/>
    </location>
</feature>
<gene>
    <name evidence="2" type="ORF">A4A58_13350</name>
</gene>
<evidence type="ECO:0000256" key="1">
    <source>
        <dbReference type="SAM" id="MobiDB-lite"/>
    </source>
</evidence>
<sequence>MNGTKLCWWSSEADRASSHPPAAGQTPAGCEKPNRRARDENPTKKPGSPLDAIYRRVDLTPEQIFQALSRLRQEAQQQIEYLIALVDELDGDVDLEPDPTEQNLASVSQNAYHCDLEAHDDAEEDDCELEDGNDDEPSLGSVNPTMSGSQRTWGRRTSQGSTTKTSMTAASRRCAAPPRTRRRSATIATSNSTIPTRSRGWAGRRAWRKAKVAGVTVAIGSWQSSR</sequence>
<reference evidence="2 3" key="1">
    <citation type="submission" date="2016-03" db="EMBL/GenBank/DDBJ databases">
        <title>Microsymbionts genomes from the relict species Vavilovia formosa (Stev.) Fed.</title>
        <authorList>
            <person name="Kopat V."/>
            <person name="Chirak E."/>
            <person name="Kimeklis A."/>
            <person name="Andronov E."/>
        </authorList>
    </citation>
    <scope>NUCLEOTIDE SEQUENCE [LARGE SCALE GENOMIC DNA]</scope>
    <source>
        <strain evidence="2 3">Vaf07</strain>
    </source>
</reference>
<dbReference type="STRING" id="943830.A4A58_13350"/>
<dbReference type="AlphaFoldDB" id="A0A163XU15"/>
<dbReference type="EMBL" id="LVYV01000045">
    <property type="protein sequence ID" value="KZD21365.1"/>
    <property type="molecule type" value="Genomic_DNA"/>
</dbReference>
<feature type="compositionally biased region" description="Low complexity" evidence="1">
    <location>
        <begin position="168"/>
        <end position="178"/>
    </location>
</feature>
<protein>
    <submittedName>
        <fullName evidence="2">Uncharacterized protein</fullName>
    </submittedName>
</protein>
<comment type="caution">
    <text evidence="2">The sequence shown here is derived from an EMBL/GenBank/DDBJ whole genome shotgun (WGS) entry which is preliminary data.</text>
</comment>
<feature type="compositionally biased region" description="Acidic residues" evidence="1">
    <location>
        <begin position="120"/>
        <end position="137"/>
    </location>
</feature>
<accession>A0A163XU15</accession>
<evidence type="ECO:0000313" key="2">
    <source>
        <dbReference type="EMBL" id="KZD21365.1"/>
    </source>
</evidence>
<feature type="compositionally biased region" description="Basic and acidic residues" evidence="1">
    <location>
        <begin position="32"/>
        <end position="43"/>
    </location>
</feature>